<feature type="transmembrane region" description="Helical" evidence="8">
    <location>
        <begin position="271"/>
        <end position="290"/>
    </location>
</feature>
<gene>
    <name evidence="9" type="primary">murJ</name>
    <name evidence="9" type="ORF">ERS852502_00048</name>
</gene>
<evidence type="ECO:0000313" key="10">
    <source>
        <dbReference type="Proteomes" id="UP000078383"/>
    </source>
</evidence>
<accession>A0A174Z8S9</accession>
<protein>
    <submittedName>
        <fullName evidence="9">Probable peptidoglycan biosynthesis protein MurJ</fullName>
    </submittedName>
</protein>
<evidence type="ECO:0000256" key="1">
    <source>
        <dbReference type="ARBA" id="ARBA00004651"/>
    </source>
</evidence>
<dbReference type="OrthoDB" id="9804143at2"/>
<keyword evidence="7 8" id="KW-0472">Membrane</keyword>
<feature type="transmembrane region" description="Helical" evidence="8">
    <location>
        <begin position="355"/>
        <end position="373"/>
    </location>
</feature>
<proteinExistence type="predicted"/>
<feature type="transmembrane region" description="Helical" evidence="8">
    <location>
        <begin position="12"/>
        <end position="29"/>
    </location>
</feature>
<dbReference type="GO" id="GO:0008360">
    <property type="term" value="P:regulation of cell shape"/>
    <property type="evidence" value="ECO:0007669"/>
    <property type="project" value="UniProtKB-KW"/>
</dbReference>
<evidence type="ECO:0000256" key="2">
    <source>
        <dbReference type="ARBA" id="ARBA00022475"/>
    </source>
</evidence>
<evidence type="ECO:0000256" key="6">
    <source>
        <dbReference type="ARBA" id="ARBA00022989"/>
    </source>
</evidence>
<keyword evidence="2" id="KW-1003">Cell membrane</keyword>
<dbReference type="PANTHER" id="PTHR47019:SF1">
    <property type="entry name" value="LIPID II FLIPPASE MURJ"/>
    <property type="match status" value="1"/>
</dbReference>
<evidence type="ECO:0000256" key="3">
    <source>
        <dbReference type="ARBA" id="ARBA00022692"/>
    </source>
</evidence>
<dbReference type="PANTHER" id="PTHR47019">
    <property type="entry name" value="LIPID II FLIPPASE MURJ"/>
    <property type="match status" value="1"/>
</dbReference>
<sequence length="502" mass="55690">MNTKISNQIKIASLIAIACTMLGKILGLLREMKIAEALGASTSSDAYNVAYLLVITIFGLFSSAYSNSLMPIAAEQYTQDKKRMNKTVNEIVTISVILMLIVIGLVYLFPRFFVKLMAAGMDDDTIILAGELIKISAWALIFLVLISAYEIVMRLYNRNIYPTIMDLLFPVPVLIALFCGVTSPYILIACVVLGYAIKSVALVGGLKIVGFVPKLDFYWNNPKIKSFFLLMPPMLLSSGLLQINTLVDNQVASGFGTGSVTALSLASKVNGLAYTVFSTSLMQIIYSTMIKAYMRGDKKEFKDIVEKQTKMILMFIVPCFIILFNFSTEIISILFVRGNYTQDNAVIAGEILKGYALGLPVYVLRDICMYVYYAAKNSKFPSFVTGTSVFINVGLNLLLSYIMGIKGVAYATSLAAIFSLAILALFMKQKVAEVRLMSMRNFGIILISALITWKVASALKKVFATYNVWLNMIAFVCIFAVFWTIALVVELAIKMWKRYLKV</sequence>
<dbReference type="Pfam" id="PF03023">
    <property type="entry name" value="MurJ"/>
    <property type="match status" value="1"/>
</dbReference>
<reference evidence="9 10" key="1">
    <citation type="submission" date="2015-09" db="EMBL/GenBank/DDBJ databases">
        <authorList>
            <consortium name="Pathogen Informatics"/>
        </authorList>
    </citation>
    <scope>NUCLEOTIDE SEQUENCE [LARGE SCALE GENOMIC DNA]</scope>
    <source>
        <strain evidence="9 10">2789STDY5834889</strain>
    </source>
</reference>
<name>A0A174Z8S9_9FIRM</name>
<comment type="subcellular location">
    <subcellularLocation>
        <location evidence="1">Cell membrane</location>
        <topology evidence="1">Multi-pass membrane protein</topology>
    </subcellularLocation>
</comment>
<feature type="transmembrane region" description="Helical" evidence="8">
    <location>
        <begin position="91"/>
        <end position="114"/>
    </location>
</feature>
<keyword evidence="6 8" id="KW-1133">Transmembrane helix</keyword>
<evidence type="ECO:0000256" key="7">
    <source>
        <dbReference type="ARBA" id="ARBA00023136"/>
    </source>
</evidence>
<dbReference type="GO" id="GO:0009252">
    <property type="term" value="P:peptidoglycan biosynthetic process"/>
    <property type="evidence" value="ECO:0007669"/>
    <property type="project" value="UniProtKB-KW"/>
</dbReference>
<feature type="transmembrane region" description="Helical" evidence="8">
    <location>
        <begin position="408"/>
        <end position="427"/>
    </location>
</feature>
<keyword evidence="5" id="KW-0573">Peptidoglycan synthesis</keyword>
<keyword evidence="4" id="KW-0133">Cell shape</keyword>
<organism evidence="9 10">
    <name type="scientific">[Ruminococcus] torques</name>
    <dbReference type="NCBI Taxonomy" id="33039"/>
    <lineage>
        <taxon>Bacteria</taxon>
        <taxon>Bacillati</taxon>
        <taxon>Bacillota</taxon>
        <taxon>Clostridia</taxon>
        <taxon>Lachnospirales</taxon>
        <taxon>Lachnospiraceae</taxon>
        <taxon>Mediterraneibacter</taxon>
    </lineage>
</organism>
<feature type="transmembrane region" description="Helical" evidence="8">
    <location>
        <begin position="468"/>
        <end position="493"/>
    </location>
</feature>
<feature type="transmembrane region" description="Helical" evidence="8">
    <location>
        <begin position="439"/>
        <end position="456"/>
    </location>
</feature>
<dbReference type="PRINTS" id="PR01806">
    <property type="entry name" value="VIRFACTRMVIN"/>
</dbReference>
<feature type="transmembrane region" description="Helical" evidence="8">
    <location>
        <begin position="126"/>
        <end position="148"/>
    </location>
</feature>
<feature type="transmembrane region" description="Helical" evidence="8">
    <location>
        <begin position="184"/>
        <end position="206"/>
    </location>
</feature>
<dbReference type="GO" id="GO:0034204">
    <property type="term" value="P:lipid translocation"/>
    <property type="evidence" value="ECO:0007669"/>
    <property type="project" value="TreeGrafter"/>
</dbReference>
<dbReference type="GO" id="GO:0005886">
    <property type="term" value="C:plasma membrane"/>
    <property type="evidence" value="ECO:0007669"/>
    <property type="project" value="UniProtKB-SubCell"/>
</dbReference>
<evidence type="ECO:0000256" key="8">
    <source>
        <dbReference type="SAM" id="Phobius"/>
    </source>
</evidence>
<keyword evidence="3 8" id="KW-0812">Transmembrane</keyword>
<feature type="transmembrane region" description="Helical" evidence="8">
    <location>
        <begin position="227"/>
        <end position="247"/>
    </location>
</feature>
<evidence type="ECO:0000256" key="4">
    <source>
        <dbReference type="ARBA" id="ARBA00022960"/>
    </source>
</evidence>
<dbReference type="GO" id="GO:0015648">
    <property type="term" value="F:lipid-linked peptidoglycan transporter activity"/>
    <property type="evidence" value="ECO:0007669"/>
    <property type="project" value="TreeGrafter"/>
</dbReference>
<evidence type="ECO:0000313" key="9">
    <source>
        <dbReference type="EMBL" id="CUQ80606.1"/>
    </source>
</evidence>
<dbReference type="InterPro" id="IPR051050">
    <property type="entry name" value="Lipid_II_flippase_MurJ/MviN"/>
</dbReference>
<dbReference type="InterPro" id="IPR004268">
    <property type="entry name" value="MurJ"/>
</dbReference>
<dbReference type="EMBL" id="CZBX01000001">
    <property type="protein sequence ID" value="CUQ80606.1"/>
    <property type="molecule type" value="Genomic_DNA"/>
</dbReference>
<dbReference type="RefSeq" id="WP_055170418.1">
    <property type="nucleotide sequence ID" value="NZ_CZBX01000001.1"/>
</dbReference>
<dbReference type="NCBIfam" id="TIGR01695">
    <property type="entry name" value="murJ_mviN"/>
    <property type="match status" value="1"/>
</dbReference>
<feature type="transmembrane region" description="Helical" evidence="8">
    <location>
        <begin position="160"/>
        <end position="178"/>
    </location>
</feature>
<dbReference type="AlphaFoldDB" id="A0A174Z8S9"/>
<evidence type="ECO:0000256" key="5">
    <source>
        <dbReference type="ARBA" id="ARBA00022984"/>
    </source>
</evidence>
<feature type="transmembrane region" description="Helical" evidence="8">
    <location>
        <begin position="311"/>
        <end position="335"/>
    </location>
</feature>
<dbReference type="Proteomes" id="UP000078383">
    <property type="component" value="Unassembled WGS sequence"/>
</dbReference>
<feature type="transmembrane region" description="Helical" evidence="8">
    <location>
        <begin position="49"/>
        <end position="70"/>
    </location>
</feature>
<feature type="transmembrane region" description="Helical" evidence="8">
    <location>
        <begin position="380"/>
        <end position="402"/>
    </location>
</feature>